<evidence type="ECO:0000313" key="2">
    <source>
        <dbReference type="Proteomes" id="UP001155034"/>
    </source>
</evidence>
<dbReference type="Proteomes" id="UP001155034">
    <property type="component" value="Unassembled WGS sequence"/>
</dbReference>
<dbReference type="EMBL" id="JANTYZ010000007">
    <property type="protein sequence ID" value="MCS3865875.1"/>
    <property type="molecule type" value="Genomic_DNA"/>
</dbReference>
<evidence type="ECO:0000313" key="1">
    <source>
        <dbReference type="EMBL" id="MCS3865875.1"/>
    </source>
</evidence>
<gene>
    <name evidence="1" type="ORF">GGP82_002439</name>
</gene>
<reference evidence="1" key="1">
    <citation type="submission" date="2022-08" db="EMBL/GenBank/DDBJ databases">
        <title>Genomic Encyclopedia of Type Strains, Phase V (KMG-V): Genome sequencing to study the core and pangenomes of soil and plant-associated prokaryotes.</title>
        <authorList>
            <person name="Whitman W."/>
        </authorList>
    </citation>
    <scope>NUCLEOTIDE SEQUENCE</scope>
    <source>
        <strain evidence="1">SP2016B</strain>
    </source>
</reference>
<dbReference type="AlphaFoldDB" id="A0A9X2U0U0"/>
<organism evidence="1 2">
    <name type="scientific">Salinibacter ruber</name>
    <dbReference type="NCBI Taxonomy" id="146919"/>
    <lineage>
        <taxon>Bacteria</taxon>
        <taxon>Pseudomonadati</taxon>
        <taxon>Rhodothermota</taxon>
        <taxon>Rhodothermia</taxon>
        <taxon>Rhodothermales</taxon>
        <taxon>Salinibacteraceae</taxon>
        <taxon>Salinibacter</taxon>
    </lineage>
</organism>
<comment type="caution">
    <text evidence="1">The sequence shown here is derived from an EMBL/GenBank/DDBJ whole genome shotgun (WGS) entry which is preliminary data.</text>
</comment>
<accession>A0A9X2U0U0</accession>
<name>A0A9X2U0U0_9BACT</name>
<sequence>MQNLKYVDAPRFKGVSVPQSAELKLFRDSQVIATDSEQFGASELRFFPATASQNAVDSNYESNPLPRNRSYDILGVGVGFSLDALRVTEADQGALPEGLFALRDAIFHSRLLFETSSRQELIDDHLHTCSGAKEVVSTIETGADATAGDGLSRTVKFPDTLTVRRSDPLHVEPQETWDLDVEFEDSTALPQQSEYGTLGQGTLRMIATMLVAYQ</sequence>
<protein>
    <submittedName>
        <fullName evidence="1">Uncharacterized protein</fullName>
    </submittedName>
</protein>
<dbReference type="RefSeq" id="WP_259083817.1">
    <property type="nucleotide sequence ID" value="NZ_JANTYZ010000007.1"/>
</dbReference>
<proteinExistence type="predicted"/>